<comment type="caution">
    <text evidence="10">The sequence shown here is derived from an EMBL/GenBank/DDBJ whole genome shotgun (WGS) entry which is preliminary data.</text>
</comment>
<organism evidence="10 11">
    <name type="scientific">Aspergillus lucknowensis</name>
    <dbReference type="NCBI Taxonomy" id="176173"/>
    <lineage>
        <taxon>Eukaryota</taxon>
        <taxon>Fungi</taxon>
        <taxon>Dikarya</taxon>
        <taxon>Ascomycota</taxon>
        <taxon>Pezizomycotina</taxon>
        <taxon>Eurotiomycetes</taxon>
        <taxon>Eurotiomycetidae</taxon>
        <taxon>Eurotiales</taxon>
        <taxon>Aspergillaceae</taxon>
        <taxon>Aspergillus</taxon>
        <taxon>Aspergillus subgen. Nidulantes</taxon>
    </lineage>
</organism>
<dbReference type="PRINTS" id="PR00463">
    <property type="entry name" value="EP450I"/>
</dbReference>
<dbReference type="Gene3D" id="1.10.630.10">
    <property type="entry name" value="Cytochrome P450"/>
    <property type="match status" value="1"/>
</dbReference>
<proteinExistence type="inferred from homology"/>
<keyword evidence="7" id="KW-0560">Oxidoreductase</keyword>
<keyword evidence="4" id="KW-0349">Heme</keyword>
<sequence length="832" mass="94398">MLAPSRRRRHLAFLALITTILTLLYLTTKWTPPPNLTAPNTTRRITKVSALYGARNTLYERALQSHRRHAERWGYGMRVLADDILESGYWSKPAYLLSLVLAELARPPSEDRARVEWFMWVDADSIVLNPAIPLEIFLPPADLSDEVHMVATRDHNGLNTGIFFLHVHAWTVTMLVETLAYPLYNAGVDLGVQADQSAMERVLNNTKLHRGGATYLPRPWINAYEWAHAFEGGRGSFLVHFPGLGEKRWAHMERWLDVVERVPGGWEVPVEETWYLREGEEFWGRVRDAHRAVNEYEREKAGSSTSTDKQRERAVRELKRVLYEAPFEGELLQQRIDDCNVVSSFVVGNLPSFLVILALVYFLTQFYRIRKNPLSSLPGPEISKWTDLVLKYHTVRGERPRYVHALHEKYGPIVRVSPGEVDISDPQTARAIHRIASPFLKAPWYRLLNRKDGESIFSTTDPEYHRRHRRLLSAPLSDANLRAVMQPLVRDRIALAIDKIRAEAHSPQGGGVADVYKWFFFMATDIIGELSFGDSFRMLELGKKNQYIEDLETVAKIGGIRATFPVTMSVASVLPLSVFREVVESTDRILEYAMQSVDRYKAHLARNPGETKQTLFTRLYSASQLGSQMNGAKSDDEECLSDREIRNDAQSFIVAGSDTTANTLTYLVWSVLRDSKIQETLIAELDGLAATELSDEDLRELPYLNQVISEALRLYPAVPSALPRAVPDKGATLAGYWLPGGATVTTQLYSLHRDPDIFEDPERASLTISRLRWHPPGAHGAPPRDGLLLPRVSEGEDLNEGGHERSRYGDEKRQHASPHKHLFPNSFQYPSE</sequence>
<dbReference type="SUPFAM" id="SSF53448">
    <property type="entry name" value="Nucleotide-diphospho-sugar transferases"/>
    <property type="match status" value="1"/>
</dbReference>
<dbReference type="Pfam" id="PF00067">
    <property type="entry name" value="p450"/>
    <property type="match status" value="1"/>
</dbReference>
<dbReference type="Gene3D" id="3.90.550.10">
    <property type="entry name" value="Spore Coat Polysaccharide Biosynthesis Protein SpsA, Chain A"/>
    <property type="match status" value="1"/>
</dbReference>
<keyword evidence="9" id="KW-1133">Transmembrane helix</keyword>
<dbReference type="InterPro" id="IPR008630">
    <property type="entry name" value="Glyco_trans_34"/>
</dbReference>
<evidence type="ECO:0000313" key="10">
    <source>
        <dbReference type="EMBL" id="KAL2861226.1"/>
    </source>
</evidence>
<feature type="region of interest" description="Disordered" evidence="8">
    <location>
        <begin position="772"/>
        <end position="832"/>
    </location>
</feature>
<dbReference type="InterPro" id="IPR036396">
    <property type="entry name" value="Cyt_P450_sf"/>
</dbReference>
<evidence type="ECO:0000256" key="5">
    <source>
        <dbReference type="ARBA" id="ARBA00022676"/>
    </source>
</evidence>
<dbReference type="InterPro" id="IPR050121">
    <property type="entry name" value="Cytochrome_P450_monoxygenase"/>
</dbReference>
<keyword evidence="9" id="KW-0812">Transmembrane</keyword>
<keyword evidence="5" id="KW-0328">Glycosyltransferase</keyword>
<reference evidence="10 11" key="1">
    <citation type="submission" date="2024-07" db="EMBL/GenBank/DDBJ databases">
        <title>Section-level genome sequencing and comparative genomics of Aspergillus sections Usti and Cavernicolus.</title>
        <authorList>
            <consortium name="Lawrence Berkeley National Laboratory"/>
            <person name="Nybo J.L."/>
            <person name="Vesth T.C."/>
            <person name="Theobald S."/>
            <person name="Frisvad J.C."/>
            <person name="Larsen T.O."/>
            <person name="Kjaerboelling I."/>
            <person name="Rothschild-Mancinelli K."/>
            <person name="Lyhne E.K."/>
            <person name="Kogle M.E."/>
            <person name="Barry K."/>
            <person name="Clum A."/>
            <person name="Na H."/>
            <person name="Ledsgaard L."/>
            <person name="Lin J."/>
            <person name="Lipzen A."/>
            <person name="Kuo A."/>
            <person name="Riley R."/>
            <person name="Mondo S."/>
            <person name="Labutti K."/>
            <person name="Haridas S."/>
            <person name="Pangalinan J."/>
            <person name="Salamov A.A."/>
            <person name="Simmons B.A."/>
            <person name="Magnuson J.K."/>
            <person name="Chen J."/>
            <person name="Drula E."/>
            <person name="Henrissat B."/>
            <person name="Wiebenga A."/>
            <person name="Lubbers R.J."/>
            <person name="Gomes A.C."/>
            <person name="Macurrencykelacurrency M.R."/>
            <person name="Stajich J."/>
            <person name="Grigoriev I.V."/>
            <person name="Mortensen U.H."/>
            <person name="De Vries R.P."/>
            <person name="Baker S.E."/>
            <person name="Andersen M.R."/>
        </authorList>
    </citation>
    <scope>NUCLEOTIDE SEQUENCE [LARGE SCALE GENOMIC DNA]</scope>
    <source>
        <strain evidence="10 11">CBS 449.75</strain>
    </source>
</reference>
<evidence type="ECO:0000313" key="11">
    <source>
        <dbReference type="Proteomes" id="UP001610432"/>
    </source>
</evidence>
<protein>
    <submittedName>
        <fullName evidence="10">Cytochrome P450</fullName>
    </submittedName>
</protein>
<keyword evidence="4" id="KW-0408">Iron</keyword>
<evidence type="ECO:0000256" key="9">
    <source>
        <dbReference type="SAM" id="Phobius"/>
    </source>
</evidence>
<name>A0ABR4L9L9_9EURO</name>
<comment type="similarity">
    <text evidence="2">Belongs to the glycosyltransferase 34 family.</text>
</comment>
<dbReference type="InterPro" id="IPR002401">
    <property type="entry name" value="Cyt_P450_E_grp-I"/>
</dbReference>
<evidence type="ECO:0000256" key="4">
    <source>
        <dbReference type="ARBA" id="ARBA00022617"/>
    </source>
</evidence>
<dbReference type="InterPro" id="IPR029044">
    <property type="entry name" value="Nucleotide-diphossugar_trans"/>
</dbReference>
<dbReference type="InterPro" id="IPR001128">
    <property type="entry name" value="Cyt_P450"/>
</dbReference>
<dbReference type="EMBL" id="JBFXLQ010000072">
    <property type="protein sequence ID" value="KAL2861226.1"/>
    <property type="molecule type" value="Genomic_DNA"/>
</dbReference>
<keyword evidence="11" id="KW-1185">Reference proteome</keyword>
<evidence type="ECO:0000256" key="2">
    <source>
        <dbReference type="ARBA" id="ARBA00005664"/>
    </source>
</evidence>
<dbReference type="PANTHER" id="PTHR24305:SF96">
    <property type="entry name" value="CYTOCHROME P450 MONOOXYGENASE STCB-RELATED"/>
    <property type="match status" value="1"/>
</dbReference>
<dbReference type="Proteomes" id="UP001610432">
    <property type="component" value="Unassembled WGS sequence"/>
</dbReference>
<feature type="transmembrane region" description="Helical" evidence="9">
    <location>
        <begin position="341"/>
        <end position="363"/>
    </location>
</feature>
<keyword evidence="9" id="KW-0472">Membrane</keyword>
<evidence type="ECO:0000256" key="7">
    <source>
        <dbReference type="ARBA" id="ARBA00023002"/>
    </source>
</evidence>
<evidence type="ECO:0000256" key="1">
    <source>
        <dbReference type="ARBA" id="ARBA00001971"/>
    </source>
</evidence>
<dbReference type="RefSeq" id="XP_070881120.1">
    <property type="nucleotide sequence ID" value="XM_071034795.1"/>
</dbReference>
<comment type="cofactor">
    <cofactor evidence="1">
        <name>heme</name>
        <dbReference type="ChEBI" id="CHEBI:30413"/>
    </cofactor>
</comment>
<dbReference type="GeneID" id="98149867"/>
<keyword evidence="4" id="KW-0479">Metal-binding</keyword>
<gene>
    <name evidence="10" type="ORF">BJX67DRAFT_391495</name>
</gene>
<dbReference type="Pfam" id="PF05637">
    <property type="entry name" value="Glyco_transf_34"/>
    <property type="match status" value="1"/>
</dbReference>
<keyword evidence="6" id="KW-0808">Transferase</keyword>
<accession>A0ABR4L9L9</accession>
<dbReference type="SUPFAM" id="SSF48264">
    <property type="entry name" value="Cytochrome P450"/>
    <property type="match status" value="1"/>
</dbReference>
<evidence type="ECO:0000256" key="6">
    <source>
        <dbReference type="ARBA" id="ARBA00022679"/>
    </source>
</evidence>
<feature type="compositionally biased region" description="Basic and acidic residues" evidence="8">
    <location>
        <begin position="800"/>
        <end position="814"/>
    </location>
</feature>
<evidence type="ECO:0000256" key="8">
    <source>
        <dbReference type="SAM" id="MobiDB-lite"/>
    </source>
</evidence>
<evidence type="ECO:0000256" key="3">
    <source>
        <dbReference type="ARBA" id="ARBA00010617"/>
    </source>
</evidence>
<comment type="similarity">
    <text evidence="3">Belongs to the cytochrome P450 family.</text>
</comment>
<dbReference type="PANTHER" id="PTHR24305">
    <property type="entry name" value="CYTOCHROME P450"/>
    <property type="match status" value="1"/>
</dbReference>